<dbReference type="OrthoDB" id="845740at2"/>
<dbReference type="PANTHER" id="PTHR33608">
    <property type="entry name" value="BLL2464 PROTEIN"/>
    <property type="match status" value="1"/>
</dbReference>
<dbReference type="PANTHER" id="PTHR33608:SF3">
    <property type="entry name" value="SLR2013 PROTEIN"/>
    <property type="match status" value="1"/>
</dbReference>
<proteinExistence type="predicted"/>
<sequence length="458" mass="49026">MVLTGRAGLLAALGAVAVLLAPAPGLTMAGVCLLLLALIVVDLALAGGVRPLRLRRAGDRAVRLGQTARVELIVENPGRRRVRGVLRDAWPPSAGASPRHHRVDIPSGERRRVVTTLTPTRRGDREAVTVTVRSLGPFGVAGRQGAHRVPWSVRVLPPFLSRKHLPSRLARLRELEGQHPVLVRGQGTEFDSLREYVIGDDVRSIDWRATARRHDVVVRTWRPERDRRVLIVVDTGRTSAGRVGTAPVALAGAMPSSASSSLSAAATAVPPGWPRLDWLLDAALLLAALAARAGDRVDFLAYDRAVRAWVAGAGRNELLPAMVNVMAPLEAELIEADAPGMVSAVLARAKRRCLVVLLTDLNSASMEEGLLPVLPQLASRHLVLLASVADPRVAAMARGRGTPERVYDAAAAEHLNAQRRSITARLRRHGVEVVDAPPEDIAPALADAYLALKAAGRL</sequence>
<evidence type="ECO:0000313" key="3">
    <source>
        <dbReference type="EMBL" id="SDQ89496.1"/>
    </source>
</evidence>
<keyword evidence="1" id="KW-0472">Membrane</keyword>
<dbReference type="EMBL" id="FNKK01000002">
    <property type="protein sequence ID" value="SDQ89496.1"/>
    <property type="molecule type" value="Genomic_DNA"/>
</dbReference>
<keyword evidence="4" id="KW-1185">Reference proteome</keyword>
<dbReference type="Pfam" id="PF01882">
    <property type="entry name" value="DUF58"/>
    <property type="match status" value="2"/>
</dbReference>
<evidence type="ECO:0000313" key="4">
    <source>
        <dbReference type="Proteomes" id="UP000217103"/>
    </source>
</evidence>
<gene>
    <name evidence="3" type="ORF">SAMN04489764_2530</name>
</gene>
<name>A0A1H1EMZ9_9ACTN</name>
<keyword evidence="1" id="KW-0812">Transmembrane</keyword>
<dbReference type="AlphaFoldDB" id="A0A1H1EMZ9"/>
<dbReference type="STRING" id="35622.SAMN04489764_2530"/>
<evidence type="ECO:0000259" key="2">
    <source>
        <dbReference type="Pfam" id="PF01882"/>
    </source>
</evidence>
<organism evidence="3 4">
    <name type="scientific">Thermostaphylospora chromogena</name>
    <dbReference type="NCBI Taxonomy" id="35622"/>
    <lineage>
        <taxon>Bacteria</taxon>
        <taxon>Bacillati</taxon>
        <taxon>Actinomycetota</taxon>
        <taxon>Actinomycetes</taxon>
        <taxon>Streptosporangiales</taxon>
        <taxon>Thermomonosporaceae</taxon>
        <taxon>Thermostaphylospora</taxon>
    </lineage>
</organism>
<protein>
    <submittedName>
        <fullName evidence="3">Uncharacterized conserved protein, DUF58 family, contains vWF domain</fullName>
    </submittedName>
</protein>
<feature type="transmembrane region" description="Helical" evidence="1">
    <location>
        <begin position="27"/>
        <end position="46"/>
    </location>
</feature>
<dbReference type="RefSeq" id="WP_093259211.1">
    <property type="nucleotide sequence ID" value="NZ_FNKK01000002.1"/>
</dbReference>
<accession>A0A1H1EMZ9</accession>
<evidence type="ECO:0000256" key="1">
    <source>
        <dbReference type="SAM" id="Phobius"/>
    </source>
</evidence>
<feature type="domain" description="DUF58" evidence="2">
    <location>
        <begin position="193"/>
        <end position="236"/>
    </location>
</feature>
<reference evidence="3 4" key="1">
    <citation type="submission" date="2016-10" db="EMBL/GenBank/DDBJ databases">
        <authorList>
            <person name="de Groot N.N."/>
        </authorList>
    </citation>
    <scope>NUCLEOTIDE SEQUENCE [LARGE SCALE GENOMIC DNA]</scope>
    <source>
        <strain evidence="3 4">DSM 43794</strain>
    </source>
</reference>
<feature type="domain" description="DUF58" evidence="2">
    <location>
        <begin position="279"/>
        <end position="421"/>
    </location>
</feature>
<keyword evidence="1" id="KW-1133">Transmembrane helix</keyword>
<dbReference type="InterPro" id="IPR002881">
    <property type="entry name" value="DUF58"/>
</dbReference>
<dbReference type="Proteomes" id="UP000217103">
    <property type="component" value="Unassembled WGS sequence"/>
</dbReference>